<keyword evidence="3" id="KW-1185">Reference proteome</keyword>
<comment type="caution">
    <text evidence="2">The sequence shown here is derived from an EMBL/GenBank/DDBJ whole genome shotgun (WGS) entry which is preliminary data.</text>
</comment>
<keyword evidence="1" id="KW-1133">Transmembrane helix</keyword>
<keyword evidence="1" id="KW-0472">Membrane</keyword>
<organism evidence="2 3">
    <name type="scientific">Schistosoma bovis</name>
    <name type="common">Blood fluke</name>
    <dbReference type="NCBI Taxonomy" id="6184"/>
    <lineage>
        <taxon>Eukaryota</taxon>
        <taxon>Metazoa</taxon>
        <taxon>Spiralia</taxon>
        <taxon>Lophotrochozoa</taxon>
        <taxon>Platyhelminthes</taxon>
        <taxon>Trematoda</taxon>
        <taxon>Digenea</taxon>
        <taxon>Strigeidida</taxon>
        <taxon>Schistosomatoidea</taxon>
        <taxon>Schistosomatidae</taxon>
        <taxon>Schistosoma</taxon>
    </lineage>
</organism>
<evidence type="ECO:0000313" key="2">
    <source>
        <dbReference type="EMBL" id="RTG84985.1"/>
    </source>
</evidence>
<dbReference type="EMBL" id="QMKO01002059">
    <property type="protein sequence ID" value="RTG84985.1"/>
    <property type="molecule type" value="Genomic_DNA"/>
</dbReference>
<sequence length="63" mass="7189">MNLPFIQFGFFFFKCLNTLGMLCCNLSPILSKYKHYCCMLSGNIFINIFSVLLVIPEVGCNVK</sequence>
<reference evidence="2 3" key="1">
    <citation type="journal article" date="2019" name="PLoS Pathog.">
        <title>Genome sequence of the bovine parasite Schistosoma bovis Tanzania.</title>
        <authorList>
            <person name="Oey H."/>
            <person name="Zakrzewski M."/>
            <person name="Gobert G."/>
            <person name="Gravermann K."/>
            <person name="Stoye J."/>
            <person name="Jones M."/>
            <person name="Mcmanus D."/>
            <person name="Krause L."/>
        </authorList>
    </citation>
    <scope>NUCLEOTIDE SEQUENCE [LARGE SCALE GENOMIC DNA]</scope>
    <source>
        <strain evidence="2 3">TAN1997</strain>
    </source>
</reference>
<name>A0A430QBC5_SCHBO</name>
<protein>
    <submittedName>
        <fullName evidence="2">Uncharacterized protein</fullName>
    </submittedName>
</protein>
<evidence type="ECO:0000256" key="1">
    <source>
        <dbReference type="SAM" id="Phobius"/>
    </source>
</evidence>
<feature type="transmembrane region" description="Helical" evidence="1">
    <location>
        <begin position="6"/>
        <end position="24"/>
    </location>
</feature>
<feature type="transmembrane region" description="Helical" evidence="1">
    <location>
        <begin position="36"/>
        <end position="55"/>
    </location>
</feature>
<dbReference type="AlphaFoldDB" id="A0A430QBC5"/>
<accession>A0A430QBC5</accession>
<gene>
    <name evidence="2" type="ORF">DC041_0009772</name>
</gene>
<dbReference type="Proteomes" id="UP000290809">
    <property type="component" value="Unassembled WGS sequence"/>
</dbReference>
<proteinExistence type="predicted"/>
<keyword evidence="1" id="KW-0812">Transmembrane</keyword>
<evidence type="ECO:0000313" key="3">
    <source>
        <dbReference type="Proteomes" id="UP000290809"/>
    </source>
</evidence>